<comment type="subcellular location">
    <subcellularLocation>
        <location evidence="2">Cell membrane</location>
        <topology evidence="2">Single-pass type I membrane protein</topology>
    </subcellularLocation>
    <subcellularLocation>
        <location evidence="1">Secreted</location>
        <location evidence="1">Extracellular space</location>
    </subcellularLocation>
</comment>
<dbReference type="GO" id="GO:0008083">
    <property type="term" value="F:growth factor activity"/>
    <property type="evidence" value="ECO:0007669"/>
    <property type="project" value="UniProtKB-KW"/>
</dbReference>
<name>A0A4W5QKB7_9TELE</name>
<keyword evidence="9" id="KW-1133">Transmembrane helix</keyword>
<evidence type="ECO:0000256" key="10">
    <source>
        <dbReference type="ARBA" id="ARBA00023030"/>
    </source>
</evidence>
<dbReference type="PANTHER" id="PTHR10740">
    <property type="entry name" value="TRANSFORMING GROWTH FACTOR ALPHA"/>
    <property type="match status" value="1"/>
</dbReference>
<protein>
    <recommendedName>
        <fullName evidence="13">Proheparin-binding EGF-like growth factor</fullName>
    </recommendedName>
</protein>
<evidence type="ECO:0000256" key="7">
    <source>
        <dbReference type="ARBA" id="ARBA00022692"/>
    </source>
</evidence>
<accession>A0A4W5QKB7</accession>
<dbReference type="PROSITE" id="PS01186">
    <property type="entry name" value="EGF_2"/>
    <property type="match status" value="1"/>
</dbReference>
<dbReference type="GeneTree" id="ENSGT00940000156901"/>
<dbReference type="Gene3D" id="2.10.25.10">
    <property type="entry name" value="Laminin"/>
    <property type="match status" value="1"/>
</dbReference>
<dbReference type="AlphaFoldDB" id="A0A4W5QKB7"/>
<evidence type="ECO:0000256" key="11">
    <source>
        <dbReference type="ARBA" id="ARBA00023136"/>
    </source>
</evidence>
<evidence type="ECO:0000256" key="6">
    <source>
        <dbReference type="ARBA" id="ARBA00022674"/>
    </source>
</evidence>
<dbReference type="Ensembl" id="ENSHHUT00000075270.1">
    <property type="protein sequence ID" value="ENSHHUP00000072864.1"/>
    <property type="gene ID" value="ENSHHUG00000042769.1"/>
</dbReference>
<keyword evidence="5" id="KW-0245">EGF-like domain</keyword>
<dbReference type="SUPFAM" id="SSF57196">
    <property type="entry name" value="EGF/Laminin"/>
    <property type="match status" value="1"/>
</dbReference>
<dbReference type="PANTHER" id="PTHR10740:SF4">
    <property type="entry name" value="PROHEPARIN-BINDING EGF-LIKE GROWTH FACTOR"/>
    <property type="match status" value="1"/>
</dbReference>
<feature type="domain" description="EGF-like" evidence="14 15">
    <location>
        <begin position="69"/>
        <end position="80"/>
    </location>
</feature>
<dbReference type="Proteomes" id="UP000314982">
    <property type="component" value="Unassembled WGS sequence"/>
</dbReference>
<evidence type="ECO:0000256" key="13">
    <source>
        <dbReference type="ARBA" id="ARBA00040098"/>
    </source>
</evidence>
<keyword evidence="10" id="KW-0339">Growth factor</keyword>
<keyword evidence="8" id="KW-0732">Signal</keyword>
<evidence type="ECO:0000313" key="17">
    <source>
        <dbReference type="Proteomes" id="UP000314982"/>
    </source>
</evidence>
<keyword evidence="11" id="KW-0472">Membrane</keyword>
<keyword evidence="17" id="KW-1185">Reference proteome</keyword>
<reference evidence="16" key="2">
    <citation type="submission" date="2025-08" db="UniProtKB">
        <authorList>
            <consortium name="Ensembl"/>
        </authorList>
    </citation>
    <scope>IDENTIFICATION</scope>
</reference>
<evidence type="ECO:0000313" key="16">
    <source>
        <dbReference type="Ensembl" id="ENSHHUP00000072864.1"/>
    </source>
</evidence>
<dbReference type="GO" id="GO:0008284">
    <property type="term" value="P:positive regulation of cell population proliferation"/>
    <property type="evidence" value="ECO:0007669"/>
    <property type="project" value="TreeGrafter"/>
</dbReference>
<evidence type="ECO:0000256" key="3">
    <source>
        <dbReference type="ARBA" id="ARBA00022475"/>
    </source>
</evidence>
<dbReference type="STRING" id="62062.ENSHHUP00000072864"/>
<proteinExistence type="predicted"/>
<evidence type="ECO:0000256" key="2">
    <source>
        <dbReference type="ARBA" id="ARBA00004251"/>
    </source>
</evidence>
<keyword evidence="6" id="KW-0358">Heparin-binding</keyword>
<sequence length="148" mass="17164">YMFPLTLFAVTREGLPCVAARREGKRKGNGKKRNPCLRKYKDYCIHGVCQYLRELREPSCMSLFTVYLCRCILGYSGTRCHIFSLPVTKEAEGYNRTVAVTVVAVVLSFLFLTVHDHLFIHCHTRYHKQGEYNFDNEEKVKLKTDAHP</sequence>
<dbReference type="InterPro" id="IPR000742">
    <property type="entry name" value="EGF"/>
</dbReference>
<evidence type="ECO:0000259" key="15">
    <source>
        <dbReference type="PROSITE" id="PS01186"/>
    </source>
</evidence>
<keyword evidence="7" id="KW-0812">Transmembrane</keyword>
<evidence type="ECO:0000256" key="9">
    <source>
        <dbReference type="ARBA" id="ARBA00022989"/>
    </source>
</evidence>
<dbReference type="GO" id="GO:0005886">
    <property type="term" value="C:plasma membrane"/>
    <property type="evidence" value="ECO:0007669"/>
    <property type="project" value="UniProtKB-SubCell"/>
</dbReference>
<keyword evidence="4" id="KW-0964">Secreted</keyword>
<reference evidence="17" key="1">
    <citation type="submission" date="2018-06" db="EMBL/GenBank/DDBJ databases">
        <title>Genome assembly of Danube salmon.</title>
        <authorList>
            <person name="Macqueen D.J."/>
            <person name="Gundappa M.K."/>
        </authorList>
    </citation>
    <scope>NUCLEOTIDE SEQUENCE [LARGE SCALE GENOMIC DNA]</scope>
</reference>
<evidence type="ECO:0000256" key="8">
    <source>
        <dbReference type="ARBA" id="ARBA00022729"/>
    </source>
</evidence>
<dbReference type="GO" id="GO:0007173">
    <property type="term" value="P:epidermal growth factor receptor signaling pathway"/>
    <property type="evidence" value="ECO:0007669"/>
    <property type="project" value="TreeGrafter"/>
</dbReference>
<dbReference type="GO" id="GO:0005615">
    <property type="term" value="C:extracellular space"/>
    <property type="evidence" value="ECO:0007669"/>
    <property type="project" value="TreeGrafter"/>
</dbReference>
<dbReference type="GO" id="GO:0005154">
    <property type="term" value="F:epidermal growth factor receptor binding"/>
    <property type="evidence" value="ECO:0007669"/>
    <property type="project" value="TreeGrafter"/>
</dbReference>
<evidence type="ECO:0000256" key="5">
    <source>
        <dbReference type="ARBA" id="ARBA00022536"/>
    </source>
</evidence>
<dbReference type="GO" id="GO:0008201">
    <property type="term" value="F:heparin binding"/>
    <property type="evidence" value="ECO:0007669"/>
    <property type="project" value="UniProtKB-KW"/>
</dbReference>
<keyword evidence="3" id="KW-1003">Cell membrane</keyword>
<evidence type="ECO:0000259" key="14">
    <source>
        <dbReference type="PROSITE" id="PS00022"/>
    </source>
</evidence>
<dbReference type="PROSITE" id="PS00022">
    <property type="entry name" value="EGF_1"/>
    <property type="match status" value="1"/>
</dbReference>
<reference evidence="16" key="3">
    <citation type="submission" date="2025-09" db="UniProtKB">
        <authorList>
            <consortium name="Ensembl"/>
        </authorList>
    </citation>
    <scope>IDENTIFICATION</scope>
</reference>
<evidence type="ECO:0000256" key="4">
    <source>
        <dbReference type="ARBA" id="ARBA00022525"/>
    </source>
</evidence>
<evidence type="ECO:0000256" key="1">
    <source>
        <dbReference type="ARBA" id="ARBA00004239"/>
    </source>
</evidence>
<organism evidence="16 17">
    <name type="scientific">Hucho hucho</name>
    <name type="common">huchen</name>
    <dbReference type="NCBI Taxonomy" id="62062"/>
    <lineage>
        <taxon>Eukaryota</taxon>
        <taxon>Metazoa</taxon>
        <taxon>Chordata</taxon>
        <taxon>Craniata</taxon>
        <taxon>Vertebrata</taxon>
        <taxon>Euteleostomi</taxon>
        <taxon>Actinopterygii</taxon>
        <taxon>Neopterygii</taxon>
        <taxon>Teleostei</taxon>
        <taxon>Protacanthopterygii</taxon>
        <taxon>Salmoniformes</taxon>
        <taxon>Salmonidae</taxon>
        <taxon>Salmoninae</taxon>
        <taxon>Hucho</taxon>
    </lineage>
</organism>
<evidence type="ECO:0000256" key="12">
    <source>
        <dbReference type="ARBA" id="ARBA00023157"/>
    </source>
</evidence>
<keyword evidence="12" id="KW-1015">Disulfide bond</keyword>